<dbReference type="GO" id="GO:0003824">
    <property type="term" value="F:catalytic activity"/>
    <property type="evidence" value="ECO:0007669"/>
    <property type="project" value="UniProtKB-KW"/>
</dbReference>
<keyword evidence="1" id="KW-0511">Multifunctional enzyme</keyword>
<dbReference type="Pfam" id="PF17919">
    <property type="entry name" value="RT_RNaseH_2"/>
    <property type="match status" value="1"/>
</dbReference>
<comment type="caution">
    <text evidence="3">The sequence shown here is derived from an EMBL/GenBank/DDBJ whole genome shotgun (WGS) entry which is preliminary data.</text>
</comment>
<dbReference type="InterPro" id="IPR041588">
    <property type="entry name" value="Integrase_H2C2"/>
</dbReference>
<reference evidence="3 4" key="1">
    <citation type="journal article" date="2014" name="Genome Biol. Evol.">
        <title>The genome of the myxosporean Thelohanellus kitauei shows adaptations to nutrient acquisition within its fish host.</title>
        <authorList>
            <person name="Yang Y."/>
            <person name="Xiong J."/>
            <person name="Zhou Z."/>
            <person name="Huo F."/>
            <person name="Miao W."/>
            <person name="Ran C."/>
            <person name="Liu Y."/>
            <person name="Zhang J."/>
            <person name="Feng J."/>
            <person name="Wang M."/>
            <person name="Wang M."/>
            <person name="Wang L."/>
            <person name="Yao B."/>
        </authorList>
    </citation>
    <scope>NUCLEOTIDE SEQUENCE [LARGE SCALE GENOMIC DNA]</scope>
    <source>
        <strain evidence="3">Wuqing</strain>
    </source>
</reference>
<evidence type="ECO:0000256" key="1">
    <source>
        <dbReference type="ARBA" id="ARBA00023268"/>
    </source>
</evidence>
<dbReference type="PANTHER" id="PTHR37984:SF5">
    <property type="entry name" value="PROTEIN NYNRIN-LIKE"/>
    <property type="match status" value="1"/>
</dbReference>
<evidence type="ECO:0000259" key="2">
    <source>
        <dbReference type="PROSITE" id="PS50994"/>
    </source>
</evidence>
<organism evidence="3 4">
    <name type="scientific">Thelohanellus kitauei</name>
    <name type="common">Myxosporean</name>
    <dbReference type="NCBI Taxonomy" id="669202"/>
    <lineage>
        <taxon>Eukaryota</taxon>
        <taxon>Metazoa</taxon>
        <taxon>Cnidaria</taxon>
        <taxon>Myxozoa</taxon>
        <taxon>Myxosporea</taxon>
        <taxon>Bivalvulida</taxon>
        <taxon>Platysporina</taxon>
        <taxon>Myxobolidae</taxon>
        <taxon>Thelohanellus</taxon>
    </lineage>
</organism>
<protein>
    <submittedName>
        <fullName evidence="3">Transposon Tf2-6 polyprotein</fullName>
    </submittedName>
</protein>
<dbReference type="InterPro" id="IPR043502">
    <property type="entry name" value="DNA/RNA_pol_sf"/>
</dbReference>
<keyword evidence="4" id="KW-1185">Reference proteome</keyword>
<dbReference type="GO" id="GO:0003676">
    <property type="term" value="F:nucleic acid binding"/>
    <property type="evidence" value="ECO:0007669"/>
    <property type="project" value="InterPro"/>
</dbReference>
<dbReference type="AlphaFoldDB" id="A0A0C2N4T3"/>
<evidence type="ECO:0000313" key="3">
    <source>
        <dbReference type="EMBL" id="KII68917.1"/>
    </source>
</evidence>
<dbReference type="Pfam" id="PF00665">
    <property type="entry name" value="rve"/>
    <property type="match status" value="1"/>
</dbReference>
<feature type="domain" description="Integrase catalytic" evidence="2">
    <location>
        <begin position="285"/>
        <end position="382"/>
    </location>
</feature>
<dbReference type="Proteomes" id="UP000031668">
    <property type="component" value="Unassembled WGS sequence"/>
</dbReference>
<dbReference type="Gene3D" id="3.30.420.10">
    <property type="entry name" value="Ribonuclease H-like superfamily/Ribonuclease H"/>
    <property type="match status" value="1"/>
</dbReference>
<dbReference type="SUPFAM" id="SSF56672">
    <property type="entry name" value="DNA/RNA polymerases"/>
    <property type="match status" value="1"/>
</dbReference>
<dbReference type="PROSITE" id="PS50994">
    <property type="entry name" value="INTEGRASE"/>
    <property type="match status" value="1"/>
</dbReference>
<evidence type="ECO:0000313" key="4">
    <source>
        <dbReference type="Proteomes" id="UP000031668"/>
    </source>
</evidence>
<dbReference type="InterPro" id="IPR036397">
    <property type="entry name" value="RNaseH_sf"/>
</dbReference>
<dbReference type="Pfam" id="PF17921">
    <property type="entry name" value="Integrase_H2C2"/>
    <property type="match status" value="1"/>
</dbReference>
<gene>
    <name evidence="3" type="ORF">RF11_03825</name>
</gene>
<proteinExistence type="predicted"/>
<sequence length="382" mass="44460">MEHAACLYDLTKQSNKFIWTETREEALNNINKHSKTSKYSPFPQKSGRLVLKCDASRKAIRAALYQKIDDIDQPLAFASPHRNRKKIVLLSDHNQLTHIHAFKDTYNLRARMISHLSDFDFKIKHIRGRDNVVTDGLSRSLGSIAISNNFDARTIQKHDYDIAQISFFLKDGLTKHQEFGKLDDNEYWHIHDHLRIIDDELFYLNTKTNNLTIVVPKMFRREIKSSYHKTDAIHFGTNKTTNLISRRFYFPSIQNYVYDHIKEFSVCLRSKDAKPKPKTPLFLFQPTQPLEFWHYDFFGPLLTTSNGNRFILLMIDRFSKYTEALPVANISAKTTAQCIVDNIIMRFGVPSQIHTDQGRQFESDLLQSMCSYLGVKKSRTTA</sequence>
<name>A0A0C2N4T3_THEKT</name>
<dbReference type="PANTHER" id="PTHR37984">
    <property type="entry name" value="PROTEIN CBG26694"/>
    <property type="match status" value="1"/>
</dbReference>
<dbReference type="InterPro" id="IPR041577">
    <property type="entry name" value="RT_RNaseH_2"/>
</dbReference>
<dbReference type="InterPro" id="IPR050951">
    <property type="entry name" value="Retrovirus_Pol_polyprotein"/>
</dbReference>
<dbReference type="EMBL" id="JWZT01002668">
    <property type="protein sequence ID" value="KII68917.1"/>
    <property type="molecule type" value="Genomic_DNA"/>
</dbReference>
<accession>A0A0C2N4T3</accession>
<dbReference type="InterPro" id="IPR001584">
    <property type="entry name" value="Integrase_cat-core"/>
</dbReference>
<dbReference type="Gene3D" id="1.10.340.70">
    <property type="match status" value="1"/>
</dbReference>
<dbReference type="InterPro" id="IPR012337">
    <property type="entry name" value="RNaseH-like_sf"/>
</dbReference>
<dbReference type="OrthoDB" id="5988675at2759"/>
<dbReference type="GO" id="GO:0015074">
    <property type="term" value="P:DNA integration"/>
    <property type="evidence" value="ECO:0007669"/>
    <property type="project" value="InterPro"/>
</dbReference>
<dbReference type="SUPFAM" id="SSF53098">
    <property type="entry name" value="Ribonuclease H-like"/>
    <property type="match status" value="1"/>
</dbReference>